<dbReference type="Proteomes" id="UP001208567">
    <property type="component" value="Unassembled WGS sequence"/>
</dbReference>
<gene>
    <name evidence="4" type="ORF">bsdE14_42780</name>
</gene>
<feature type="domain" description="N-acetyltransferase" evidence="3">
    <location>
        <begin position="160"/>
        <end position="291"/>
    </location>
</feature>
<dbReference type="EMBL" id="BRXR01000001">
    <property type="protein sequence ID" value="GLC32868.1"/>
    <property type="molecule type" value="Genomic_DNA"/>
</dbReference>
<proteinExistence type="predicted"/>
<dbReference type="SUPFAM" id="SSF55729">
    <property type="entry name" value="Acyl-CoA N-acyltransferases (Nat)"/>
    <property type="match status" value="2"/>
</dbReference>
<dbReference type="RefSeq" id="WP_264852177.1">
    <property type="nucleotide sequence ID" value="NZ_BRXR01000001.1"/>
</dbReference>
<evidence type="ECO:0000313" key="5">
    <source>
        <dbReference type="Proteomes" id="UP001208567"/>
    </source>
</evidence>
<protein>
    <submittedName>
        <fullName evidence="4">GNAT family N-acetyltransferase</fullName>
    </submittedName>
</protein>
<evidence type="ECO:0000256" key="1">
    <source>
        <dbReference type="ARBA" id="ARBA00022679"/>
    </source>
</evidence>
<feature type="domain" description="N-acetyltransferase" evidence="3">
    <location>
        <begin position="21"/>
        <end position="151"/>
    </location>
</feature>
<dbReference type="InterPro" id="IPR000182">
    <property type="entry name" value="GNAT_dom"/>
</dbReference>
<keyword evidence="2" id="KW-0012">Acyltransferase</keyword>
<keyword evidence="5" id="KW-1185">Reference proteome</keyword>
<comment type="caution">
    <text evidence="4">The sequence shown here is derived from an EMBL/GenBank/DDBJ whole genome shotgun (WGS) entry which is preliminary data.</text>
</comment>
<dbReference type="CDD" id="cd04301">
    <property type="entry name" value="NAT_SF"/>
    <property type="match status" value="2"/>
</dbReference>
<accession>A0ABQ5NC86</accession>
<name>A0ABQ5NC86_9CLOT</name>
<dbReference type="PANTHER" id="PTHR43420">
    <property type="entry name" value="ACETYLTRANSFERASE"/>
    <property type="match status" value="1"/>
</dbReference>
<evidence type="ECO:0000259" key="3">
    <source>
        <dbReference type="PROSITE" id="PS51186"/>
    </source>
</evidence>
<dbReference type="InterPro" id="IPR016181">
    <property type="entry name" value="Acyl_CoA_acyltransferase"/>
</dbReference>
<evidence type="ECO:0000313" key="4">
    <source>
        <dbReference type="EMBL" id="GLC32868.1"/>
    </source>
</evidence>
<reference evidence="4 5" key="1">
    <citation type="journal article" date="2024" name="Int. J. Syst. Evol. Microbiol.">
        <title>Clostridium omnivorum sp. nov., isolated from anoxic soil under the treatment of reductive soil disinfestation.</title>
        <authorList>
            <person name="Ueki A."/>
            <person name="Tonouchi A."/>
            <person name="Kaku N."/>
            <person name="Honma S."/>
            <person name="Ueki K."/>
        </authorList>
    </citation>
    <scope>NUCLEOTIDE SEQUENCE [LARGE SCALE GENOMIC DNA]</scope>
    <source>
        <strain evidence="4 5">E14</strain>
    </source>
</reference>
<evidence type="ECO:0000256" key="2">
    <source>
        <dbReference type="ARBA" id="ARBA00023315"/>
    </source>
</evidence>
<dbReference type="Gene3D" id="3.40.630.30">
    <property type="match status" value="2"/>
</dbReference>
<sequence>MEKLSLCLKQYISEEDYNNIEILKNICLKEEKMFLKLELDYKLNVSQMNRENDIKNINEFFCYSGETLIGYIGICNFGGDAGELTGMVHPQYRRKGTFNRLYTLAKEECIRREFKRILLVCDNNSVSGLQFIRSTDAIYSFSEYEMKLDNIITSEESKHVTLRKASNSDAEEISRQNSIYFGGTYELIIMPEDEEKNNKVTYMIELNSKIIGKIKIDFDEKSGFISGFGILPEYRRNGFGRESIKAALEILKYYNIHSVGLEVAAENKNALNLYKACGFEEKSVMDYYETH</sequence>
<organism evidence="4 5">
    <name type="scientific">Clostridium omnivorum</name>
    <dbReference type="NCBI Taxonomy" id="1604902"/>
    <lineage>
        <taxon>Bacteria</taxon>
        <taxon>Bacillati</taxon>
        <taxon>Bacillota</taxon>
        <taxon>Clostridia</taxon>
        <taxon>Eubacteriales</taxon>
        <taxon>Clostridiaceae</taxon>
        <taxon>Clostridium</taxon>
    </lineage>
</organism>
<keyword evidence="1" id="KW-0808">Transferase</keyword>
<dbReference type="InterPro" id="IPR050680">
    <property type="entry name" value="YpeA/RimI_acetyltransf"/>
</dbReference>
<dbReference type="PROSITE" id="PS51186">
    <property type="entry name" value="GNAT"/>
    <property type="match status" value="2"/>
</dbReference>
<dbReference type="Pfam" id="PF00583">
    <property type="entry name" value="Acetyltransf_1"/>
    <property type="match status" value="2"/>
</dbReference>